<sequence>MPPRSATPCVVDPPRFCASHPHTRGIVKLWQIFEVLVVFGLVSWTSARVPAVLKVTGGYFVDFSAYLLNHHVVFLIGNAIIVLLFMLCRQNDASVSGGGDFYDDYVKYSEATAVHQREPALPSPPVTEDTPAEESVSGDGDKQLVVRAEETIRIPQCDDVAAAIEKAAKQIERFQRTQSEKLKREMSVRPAPELRRSETDNCRKTVSSRSVDAAEIENLSSEEFRRRVDAFIDKHWGNRTTKRKQFAQYENYRFLKMA</sequence>
<feature type="transmembrane region" description="Helical" evidence="2">
    <location>
        <begin position="29"/>
        <end position="47"/>
    </location>
</feature>
<evidence type="ECO:0000313" key="4">
    <source>
        <dbReference type="Proteomes" id="UP001318860"/>
    </source>
</evidence>
<name>A0ABR0U8P4_REHGL</name>
<evidence type="ECO:0008006" key="5">
    <source>
        <dbReference type="Google" id="ProtNLM"/>
    </source>
</evidence>
<keyword evidence="2" id="KW-0812">Transmembrane</keyword>
<proteinExistence type="predicted"/>
<evidence type="ECO:0000256" key="1">
    <source>
        <dbReference type="SAM" id="MobiDB-lite"/>
    </source>
</evidence>
<dbReference type="Proteomes" id="UP001318860">
    <property type="component" value="Unassembled WGS sequence"/>
</dbReference>
<dbReference type="PANTHER" id="PTHR33640">
    <property type="entry name" value="TRANSMEMBRANE PROTEIN"/>
    <property type="match status" value="1"/>
</dbReference>
<feature type="region of interest" description="Disordered" evidence="1">
    <location>
        <begin position="116"/>
        <end position="139"/>
    </location>
</feature>
<comment type="caution">
    <text evidence="3">The sequence shown here is derived from an EMBL/GenBank/DDBJ whole genome shotgun (WGS) entry which is preliminary data.</text>
</comment>
<reference evidence="3 4" key="1">
    <citation type="journal article" date="2021" name="Comput. Struct. Biotechnol. J.">
        <title>De novo genome assembly of the potent medicinal plant Rehmannia glutinosa using nanopore technology.</title>
        <authorList>
            <person name="Ma L."/>
            <person name="Dong C."/>
            <person name="Song C."/>
            <person name="Wang X."/>
            <person name="Zheng X."/>
            <person name="Niu Y."/>
            <person name="Chen S."/>
            <person name="Feng W."/>
        </authorList>
    </citation>
    <scope>NUCLEOTIDE SEQUENCE [LARGE SCALE GENOMIC DNA]</scope>
    <source>
        <strain evidence="3">DH-2019</strain>
    </source>
</reference>
<accession>A0ABR0U8P4</accession>
<keyword evidence="4" id="KW-1185">Reference proteome</keyword>
<protein>
    <recommendedName>
        <fullName evidence="5">DUF4408 domain-containing protein</fullName>
    </recommendedName>
</protein>
<organism evidence="3 4">
    <name type="scientific">Rehmannia glutinosa</name>
    <name type="common">Chinese foxglove</name>
    <dbReference type="NCBI Taxonomy" id="99300"/>
    <lineage>
        <taxon>Eukaryota</taxon>
        <taxon>Viridiplantae</taxon>
        <taxon>Streptophyta</taxon>
        <taxon>Embryophyta</taxon>
        <taxon>Tracheophyta</taxon>
        <taxon>Spermatophyta</taxon>
        <taxon>Magnoliopsida</taxon>
        <taxon>eudicotyledons</taxon>
        <taxon>Gunneridae</taxon>
        <taxon>Pentapetalae</taxon>
        <taxon>asterids</taxon>
        <taxon>lamiids</taxon>
        <taxon>Lamiales</taxon>
        <taxon>Orobanchaceae</taxon>
        <taxon>Rehmannieae</taxon>
        <taxon>Rehmannia</taxon>
    </lineage>
</organism>
<evidence type="ECO:0000256" key="2">
    <source>
        <dbReference type="SAM" id="Phobius"/>
    </source>
</evidence>
<gene>
    <name evidence="3" type="ORF">DH2020_047377</name>
</gene>
<evidence type="ECO:0000313" key="3">
    <source>
        <dbReference type="EMBL" id="KAK6118883.1"/>
    </source>
</evidence>
<dbReference type="PANTHER" id="PTHR33640:SF30">
    <property type="entry name" value="DUF4408 DOMAIN-CONTAINING PROTEIN"/>
    <property type="match status" value="1"/>
</dbReference>
<keyword evidence="2" id="KW-0472">Membrane</keyword>
<feature type="transmembrane region" description="Helical" evidence="2">
    <location>
        <begin position="67"/>
        <end position="87"/>
    </location>
</feature>
<keyword evidence="2" id="KW-1133">Transmembrane helix</keyword>
<dbReference type="EMBL" id="JABTTQ020003283">
    <property type="protein sequence ID" value="KAK6118883.1"/>
    <property type="molecule type" value="Genomic_DNA"/>
</dbReference>